<accession>A0A495MHL5</accession>
<dbReference type="Gene3D" id="3.30.1870.10">
    <property type="entry name" value="EreA-like, domain 2"/>
    <property type="match status" value="1"/>
</dbReference>
<dbReference type="SUPFAM" id="SSF159501">
    <property type="entry name" value="EreA/ChaN-like"/>
    <property type="match status" value="1"/>
</dbReference>
<evidence type="ECO:0000313" key="2">
    <source>
        <dbReference type="EMBL" id="RKS25456.1"/>
    </source>
</evidence>
<dbReference type="PANTHER" id="PTHR31299:SF0">
    <property type="entry name" value="ESTERASE, PUTATIVE (AFU_ORTHOLOGUE AFUA_1G05850)-RELATED"/>
    <property type="match status" value="1"/>
</dbReference>
<organism evidence="2 3">
    <name type="scientific">Flavobacterium endophyticum</name>
    <dbReference type="NCBI Taxonomy" id="1540163"/>
    <lineage>
        <taxon>Bacteria</taxon>
        <taxon>Pseudomonadati</taxon>
        <taxon>Bacteroidota</taxon>
        <taxon>Flavobacteriia</taxon>
        <taxon>Flavobacteriales</taxon>
        <taxon>Flavobacteriaceae</taxon>
        <taxon>Flavobacterium</taxon>
    </lineage>
</organism>
<feature type="signal peptide" evidence="1">
    <location>
        <begin position="1"/>
        <end position="20"/>
    </location>
</feature>
<name>A0A495MHL5_9FLAO</name>
<keyword evidence="3" id="KW-1185">Reference proteome</keyword>
<dbReference type="Proteomes" id="UP000277579">
    <property type="component" value="Unassembled WGS sequence"/>
</dbReference>
<dbReference type="RefSeq" id="WP_121374854.1">
    <property type="nucleotide sequence ID" value="NZ_RBLC01000001.1"/>
</dbReference>
<dbReference type="GO" id="GO:0046677">
    <property type="term" value="P:response to antibiotic"/>
    <property type="evidence" value="ECO:0007669"/>
    <property type="project" value="InterPro"/>
</dbReference>
<evidence type="ECO:0000256" key="1">
    <source>
        <dbReference type="SAM" id="SignalP"/>
    </source>
</evidence>
<dbReference type="EMBL" id="RBLC01000001">
    <property type="protein sequence ID" value="RKS25456.1"/>
    <property type="molecule type" value="Genomic_DNA"/>
</dbReference>
<proteinExistence type="predicted"/>
<dbReference type="InterPro" id="IPR007815">
    <property type="entry name" value="Emycin_Estase"/>
</dbReference>
<dbReference type="InterPro" id="IPR052036">
    <property type="entry name" value="Hydrolase/PRTase-associated"/>
</dbReference>
<comment type="caution">
    <text evidence="2">The sequence shown here is derived from an EMBL/GenBank/DDBJ whole genome shotgun (WGS) entry which is preliminary data.</text>
</comment>
<dbReference type="CDD" id="cd14728">
    <property type="entry name" value="Ere-like"/>
    <property type="match status" value="1"/>
</dbReference>
<protein>
    <submittedName>
        <fullName evidence="2">Erythromycin esterase</fullName>
    </submittedName>
</protein>
<sequence length="316" mass="36011">MKIKTIVAFTLIFSSLSAYSQDKNLQWINENAVSLAENHSSDTTFSFLDSELKENTILGLGEASHGTHEFYTQKADIIQYLITNSNYNLIGLELTQAYLKPINDYIQNGNGDLKGLMKDLMLYNTQEIFELFQWIKEYNQKQTASKKVVLFGFDSEDFWHDPLTRDKNMAETIIKTQKVDKLKTIIWSHNVHIAKDKTMAEVEAMGGYLKQEFGSKYYALGFDTYKGSVNVIAEGKIAKHSFDSDPNTFSGLFSKAKAGNFFLSFHKKSNPFLQNKNKITNIYSVWTESRALPIQPGLDFDAIVFVRETTASFILE</sequence>
<gene>
    <name evidence="2" type="ORF">CLV94_0488</name>
</gene>
<feature type="chain" id="PRO_5019716185" evidence="1">
    <location>
        <begin position="21"/>
        <end position="316"/>
    </location>
</feature>
<reference evidence="2 3" key="1">
    <citation type="submission" date="2018-10" db="EMBL/GenBank/DDBJ databases">
        <title>Genomic Encyclopedia of Archaeal and Bacterial Type Strains, Phase II (KMG-II): from individual species to whole genera.</title>
        <authorList>
            <person name="Goeker M."/>
        </authorList>
    </citation>
    <scope>NUCLEOTIDE SEQUENCE [LARGE SCALE GENOMIC DNA]</scope>
    <source>
        <strain evidence="2 3">DSM 29537</strain>
    </source>
</reference>
<dbReference type="Gene3D" id="3.40.1660.10">
    <property type="entry name" value="EreA-like (biosynthetic domain)"/>
    <property type="match status" value="1"/>
</dbReference>
<evidence type="ECO:0000313" key="3">
    <source>
        <dbReference type="Proteomes" id="UP000277579"/>
    </source>
</evidence>
<keyword evidence="1" id="KW-0732">Signal</keyword>
<dbReference type="AlphaFoldDB" id="A0A495MHL5"/>
<dbReference type="PANTHER" id="PTHR31299">
    <property type="entry name" value="ESTERASE, PUTATIVE (AFU_ORTHOLOGUE AFUA_1G05850)-RELATED"/>
    <property type="match status" value="1"/>
</dbReference>
<dbReference type="Pfam" id="PF05139">
    <property type="entry name" value="Erythro_esteras"/>
    <property type="match status" value="2"/>
</dbReference>
<dbReference type="OrthoDB" id="9810066at2"/>